<organism evidence="3 4">
    <name type="scientific">Anaeromyxobacter diazotrophicus</name>
    <dbReference type="NCBI Taxonomy" id="2590199"/>
    <lineage>
        <taxon>Bacteria</taxon>
        <taxon>Pseudomonadati</taxon>
        <taxon>Myxococcota</taxon>
        <taxon>Myxococcia</taxon>
        <taxon>Myxococcales</taxon>
        <taxon>Cystobacterineae</taxon>
        <taxon>Anaeromyxobacteraceae</taxon>
        <taxon>Anaeromyxobacter</taxon>
    </lineage>
</organism>
<proteinExistence type="inferred from homology"/>
<dbReference type="SUPFAM" id="SSF54909">
    <property type="entry name" value="Dimeric alpha+beta barrel"/>
    <property type="match status" value="1"/>
</dbReference>
<sequence>MLFALLCDVPDDYLTRRQPHRAAHLALAERWRAEGKLLAGGAFDPPDGTLLVFRAGSAAEVEAFVREDPYVANGVVTRWRIREWKVVVGDLAGAAPAR</sequence>
<dbReference type="EMBL" id="BJTG01000002">
    <property type="protein sequence ID" value="GEJ56288.1"/>
    <property type="molecule type" value="Genomic_DNA"/>
</dbReference>
<dbReference type="PANTHER" id="PTHR33606">
    <property type="entry name" value="PROTEIN YCII"/>
    <property type="match status" value="1"/>
</dbReference>
<gene>
    <name evidence="3" type="ORF">AMYX_10290</name>
</gene>
<evidence type="ECO:0000256" key="1">
    <source>
        <dbReference type="ARBA" id="ARBA00007689"/>
    </source>
</evidence>
<dbReference type="Pfam" id="PF03795">
    <property type="entry name" value="YCII"/>
    <property type="match status" value="1"/>
</dbReference>
<feature type="domain" description="YCII-related" evidence="2">
    <location>
        <begin position="1"/>
        <end position="85"/>
    </location>
</feature>
<dbReference type="Proteomes" id="UP000503640">
    <property type="component" value="Unassembled WGS sequence"/>
</dbReference>
<keyword evidence="4" id="KW-1185">Reference proteome</keyword>
<name>A0A7I9VJF4_9BACT</name>
<reference evidence="4" key="1">
    <citation type="journal article" date="2020" name="Appl. Environ. Microbiol.">
        <title>Diazotrophic Anaeromyxobacter Isolates from Soils.</title>
        <authorList>
            <person name="Masuda Y."/>
            <person name="Yamanaka H."/>
            <person name="Xu Z.X."/>
            <person name="Shiratori Y."/>
            <person name="Aono T."/>
            <person name="Amachi S."/>
            <person name="Senoo K."/>
            <person name="Itoh H."/>
        </authorList>
    </citation>
    <scope>NUCLEOTIDE SEQUENCE [LARGE SCALE GENOMIC DNA]</scope>
    <source>
        <strain evidence="4">R267</strain>
    </source>
</reference>
<dbReference type="AlphaFoldDB" id="A0A7I9VJF4"/>
<dbReference type="PANTHER" id="PTHR33606:SF3">
    <property type="entry name" value="PROTEIN YCII"/>
    <property type="match status" value="1"/>
</dbReference>
<dbReference type="InterPro" id="IPR005545">
    <property type="entry name" value="YCII"/>
</dbReference>
<protein>
    <recommendedName>
        <fullName evidence="2">YCII-related domain-containing protein</fullName>
    </recommendedName>
</protein>
<dbReference type="InterPro" id="IPR051807">
    <property type="entry name" value="Sec-metab_biosynth-assoc"/>
</dbReference>
<dbReference type="NCBIfam" id="NF009508">
    <property type="entry name" value="PRK12866.1"/>
    <property type="match status" value="1"/>
</dbReference>
<evidence type="ECO:0000259" key="2">
    <source>
        <dbReference type="Pfam" id="PF03795"/>
    </source>
</evidence>
<evidence type="ECO:0000313" key="3">
    <source>
        <dbReference type="EMBL" id="GEJ56288.1"/>
    </source>
</evidence>
<dbReference type="Gene3D" id="3.30.70.1060">
    <property type="entry name" value="Dimeric alpha+beta barrel"/>
    <property type="match status" value="1"/>
</dbReference>
<comment type="similarity">
    <text evidence="1">Belongs to the YciI family.</text>
</comment>
<accession>A0A7I9VJF4</accession>
<dbReference type="InterPro" id="IPR011008">
    <property type="entry name" value="Dimeric_a/b-barrel"/>
</dbReference>
<dbReference type="RefSeq" id="WP_176063620.1">
    <property type="nucleotide sequence ID" value="NZ_BJTG01000002.1"/>
</dbReference>
<evidence type="ECO:0000313" key="4">
    <source>
        <dbReference type="Proteomes" id="UP000503640"/>
    </source>
</evidence>
<comment type="caution">
    <text evidence="3">The sequence shown here is derived from an EMBL/GenBank/DDBJ whole genome shotgun (WGS) entry which is preliminary data.</text>
</comment>